<reference evidence="4" key="2">
    <citation type="submission" date="2019-09" db="UniProtKB">
        <authorList>
            <consortium name="WormBaseParasite"/>
        </authorList>
    </citation>
    <scope>IDENTIFICATION</scope>
</reference>
<sequence>MSDNRTAILELHRRGKRQCDIVNLLGRLSPQELVDDPHATNSKRPQATNRDRTMSVAEKETSSKFRNSAAARGTTTALKRQSTKTRLSRATDSATVPTDSGREKGMTVTRKATASVTEHITHSAAEEVPSEFATWRDVTTAEKKVESNAAARTGTPKAAKVSTESARDESRTTMGKSEESIDPATTEGFSATAVRAETGELKATAAFTDRKPSNEGKTTARNLGTPAAAQHNSTEADATVKSADSKATAHPKPSTLQGPESFSAEVSALYSDLMNSGAITKEGPHSAPSRRTTAHVATEPEGEGHSSAGVTASNHDHGPPEQTDSATGVMSTYLTFENFISRWKPLEPVAEPHATDSKRSEATEVDRTKSAAEKQPSSKFRTSASATTMTITTTTTVRKQSTKARTGTHQAAKLPSQSSRKESGTTIGKSEESIGPATRVGSSATEVRAETGELRATATFTESKPSNEGKTTVRNADTRTPAAAQHNSTKADATVKSTDSNATAHPKLSTPQQSESFPGGVSAASSDLMNSGAITKEGPYSAPSGKTTAHVATEADGEGRSSAGVTGSNHENNFSAQTEPAKGIESFSVPDEKSSTSMHNSTGTAAGYHNSTGSTQKSLHTQSNITDQPNSGKYSEETTTASDLLMQNETEAFLSQGAYTSFVTQDVSLTEVSFDQENSTDPTLEIDSTQAYCCSGETLFADGSTTLQTEIDGANGTAAFNASTAISGQMLESATDSSSGQDITGVTEESDDNGQRNTTEGLDIQETASTRLDYKWSQSRPEGGALNSSEANQMHDEFATASGDAGSINNTAGNVTQTYQPGDDTTTIIGSEGMETNVTSNTTEDVFSTTTQGQGLEVDSTGESSTQTSVNTSSAHEDAAESDDQIKVNTSNSLSPLPNATELSGSQPVGTRIIHMCAVSYVFASTQQPLKVYECMAGGNWTSNFNGEACEYVAPRLKNMHDL</sequence>
<feature type="compositionally biased region" description="Polar residues" evidence="1">
    <location>
        <begin position="523"/>
        <end position="533"/>
    </location>
</feature>
<feature type="compositionally biased region" description="Polar residues" evidence="1">
    <location>
        <begin position="861"/>
        <end position="874"/>
    </location>
</feature>
<feature type="compositionally biased region" description="Polar residues" evidence="1">
    <location>
        <begin position="39"/>
        <end position="48"/>
    </location>
</feature>
<feature type="compositionally biased region" description="Polar residues" evidence="1">
    <location>
        <begin position="755"/>
        <end position="788"/>
    </location>
</feature>
<feature type="region of interest" description="Disordered" evidence="1">
    <location>
        <begin position="801"/>
        <end position="830"/>
    </location>
</feature>
<name>A0A183FFU6_HELPZ</name>
<keyword evidence="3" id="KW-1185">Reference proteome</keyword>
<proteinExistence type="predicted"/>
<feature type="region of interest" description="Disordered" evidence="1">
    <location>
        <begin position="143"/>
        <end position="260"/>
    </location>
</feature>
<feature type="compositionally biased region" description="Polar residues" evidence="1">
    <location>
        <begin position="485"/>
        <end position="516"/>
    </location>
</feature>
<feature type="region of interest" description="Disordered" evidence="1">
    <location>
        <begin position="33"/>
        <end position="109"/>
    </location>
</feature>
<feature type="compositionally biased region" description="Basic and acidic residues" evidence="1">
    <location>
        <begin position="49"/>
        <end position="63"/>
    </location>
</feature>
<evidence type="ECO:0000313" key="2">
    <source>
        <dbReference type="EMBL" id="VDO64570.1"/>
    </source>
</evidence>
<dbReference type="OrthoDB" id="5876574at2759"/>
<feature type="compositionally biased region" description="Polar residues" evidence="1">
    <location>
        <begin position="595"/>
        <end position="638"/>
    </location>
</feature>
<protein>
    <submittedName>
        <fullName evidence="4">C-type lectin domain-containing protein</fullName>
    </submittedName>
</protein>
<feature type="compositionally biased region" description="Polar residues" evidence="1">
    <location>
        <begin position="807"/>
        <end position="830"/>
    </location>
</feature>
<feature type="compositionally biased region" description="Basic and acidic residues" evidence="1">
    <location>
        <begin position="165"/>
        <end position="179"/>
    </location>
</feature>
<dbReference type="WBParaSite" id="HPBE_0000544001-mRNA-1">
    <property type="protein sequence ID" value="HPBE_0000544001-mRNA-1"/>
    <property type="gene ID" value="HPBE_0000544001"/>
</dbReference>
<evidence type="ECO:0000313" key="3">
    <source>
        <dbReference type="Proteomes" id="UP000050761"/>
    </source>
</evidence>
<feature type="compositionally biased region" description="Polar residues" evidence="1">
    <location>
        <begin position="731"/>
        <end position="744"/>
    </location>
</feature>
<dbReference type="EMBL" id="UZAH01025470">
    <property type="protein sequence ID" value="VDO64570.1"/>
    <property type="molecule type" value="Genomic_DNA"/>
</dbReference>
<feature type="region of interest" description="Disordered" evidence="1">
    <location>
        <begin position="350"/>
        <end position="638"/>
    </location>
</feature>
<evidence type="ECO:0000313" key="4">
    <source>
        <dbReference type="WBParaSite" id="HPBE_0000544001-mRNA-1"/>
    </source>
</evidence>
<feature type="region of interest" description="Disordered" evidence="1">
    <location>
        <begin position="731"/>
        <end position="788"/>
    </location>
</feature>
<accession>A0A183FFU6</accession>
<reference evidence="2 3" key="1">
    <citation type="submission" date="2018-11" db="EMBL/GenBank/DDBJ databases">
        <authorList>
            <consortium name="Pathogen Informatics"/>
        </authorList>
    </citation>
    <scope>NUCLEOTIDE SEQUENCE [LARGE SCALE GENOMIC DNA]</scope>
</reference>
<dbReference type="AlphaFoldDB" id="A0A183FFU6"/>
<feature type="compositionally biased region" description="Basic and acidic residues" evidence="1">
    <location>
        <begin position="353"/>
        <end position="372"/>
    </location>
</feature>
<feature type="compositionally biased region" description="Polar residues" evidence="1">
    <location>
        <begin position="458"/>
        <end position="475"/>
    </location>
</feature>
<feature type="region of interest" description="Disordered" evidence="1">
    <location>
        <begin position="846"/>
        <end position="884"/>
    </location>
</feature>
<evidence type="ECO:0000256" key="1">
    <source>
        <dbReference type="SAM" id="MobiDB-lite"/>
    </source>
</evidence>
<feature type="compositionally biased region" description="Polar residues" evidence="1">
    <location>
        <begin position="88"/>
        <end position="98"/>
    </location>
</feature>
<feature type="compositionally biased region" description="Polar residues" evidence="1">
    <location>
        <begin position="563"/>
        <end position="578"/>
    </location>
</feature>
<gene>
    <name evidence="2" type="ORF">HPBE_LOCUS5441</name>
</gene>
<accession>A0A3P7WTT2</accession>
<organism evidence="3 4">
    <name type="scientific">Heligmosomoides polygyrus</name>
    <name type="common">Parasitic roundworm</name>
    <dbReference type="NCBI Taxonomy" id="6339"/>
    <lineage>
        <taxon>Eukaryota</taxon>
        <taxon>Metazoa</taxon>
        <taxon>Ecdysozoa</taxon>
        <taxon>Nematoda</taxon>
        <taxon>Chromadorea</taxon>
        <taxon>Rhabditida</taxon>
        <taxon>Rhabditina</taxon>
        <taxon>Rhabditomorpha</taxon>
        <taxon>Strongyloidea</taxon>
        <taxon>Heligmosomidae</taxon>
        <taxon>Heligmosomoides</taxon>
    </lineage>
</organism>
<feature type="region of interest" description="Disordered" evidence="1">
    <location>
        <begin position="277"/>
        <end position="327"/>
    </location>
</feature>
<feature type="compositionally biased region" description="Low complexity" evidence="1">
    <location>
        <begin position="382"/>
        <end position="396"/>
    </location>
</feature>
<dbReference type="Proteomes" id="UP000050761">
    <property type="component" value="Unassembled WGS sequence"/>
</dbReference>
<feature type="compositionally biased region" description="Polar residues" evidence="1">
    <location>
        <begin position="397"/>
        <end position="409"/>
    </location>
</feature>